<dbReference type="HOGENOM" id="CLU_086201_0_1_1"/>
<keyword evidence="4" id="KW-0967">Endosome</keyword>
<feature type="coiled-coil region" evidence="7">
    <location>
        <begin position="62"/>
        <end position="92"/>
    </location>
</feature>
<feature type="region of interest" description="Disordered" evidence="8">
    <location>
        <begin position="164"/>
        <end position="204"/>
    </location>
</feature>
<evidence type="ECO:0000256" key="4">
    <source>
        <dbReference type="ARBA" id="ARBA00022753"/>
    </source>
</evidence>
<dbReference type="GO" id="GO:0005771">
    <property type="term" value="C:multivesicular body"/>
    <property type="evidence" value="ECO:0007669"/>
    <property type="project" value="TreeGrafter"/>
</dbReference>
<name>W3WYA3_PESFW</name>
<dbReference type="PANTHER" id="PTHR22761">
    <property type="entry name" value="CHARGED MULTIVESICULAR BODY PROTEIN"/>
    <property type="match status" value="1"/>
</dbReference>
<dbReference type="Gene3D" id="1.10.287.1060">
    <property type="entry name" value="ESAT-6-like"/>
    <property type="match status" value="1"/>
</dbReference>
<evidence type="ECO:0000256" key="7">
    <source>
        <dbReference type="SAM" id="Coils"/>
    </source>
</evidence>
<keyword evidence="10" id="KW-1185">Reference proteome</keyword>
<evidence type="ECO:0000313" key="10">
    <source>
        <dbReference type="Proteomes" id="UP000030651"/>
    </source>
</evidence>
<dbReference type="PANTHER" id="PTHR22761:SF5">
    <property type="entry name" value="CHARGED MULTIVESICULAR BODY PROTEIN 6"/>
    <property type="match status" value="1"/>
</dbReference>
<evidence type="ECO:0000256" key="3">
    <source>
        <dbReference type="ARBA" id="ARBA00022448"/>
    </source>
</evidence>
<evidence type="ECO:0000256" key="1">
    <source>
        <dbReference type="ARBA" id="ARBA00004608"/>
    </source>
</evidence>
<reference evidence="10" key="1">
    <citation type="journal article" date="2015" name="BMC Genomics">
        <title>Genomic and transcriptomic analysis of the endophytic fungus Pestalotiopsis fici reveals its lifestyle and high potential for synthesis of natural products.</title>
        <authorList>
            <person name="Wang X."/>
            <person name="Zhang X."/>
            <person name="Liu L."/>
            <person name="Xiang M."/>
            <person name="Wang W."/>
            <person name="Sun X."/>
            <person name="Che Y."/>
            <person name="Guo L."/>
            <person name="Liu G."/>
            <person name="Guo L."/>
            <person name="Wang C."/>
            <person name="Yin W.B."/>
            <person name="Stadler M."/>
            <person name="Zhang X."/>
            <person name="Liu X."/>
        </authorList>
    </citation>
    <scope>NUCLEOTIDE SEQUENCE [LARGE SCALE GENOMIC DNA]</scope>
    <source>
        <strain evidence="10">W106-1 / CGMCC3.15140</strain>
    </source>
</reference>
<keyword evidence="7" id="KW-0175">Coiled coil</keyword>
<evidence type="ECO:0000256" key="8">
    <source>
        <dbReference type="SAM" id="MobiDB-lite"/>
    </source>
</evidence>
<dbReference type="GO" id="GO:0000815">
    <property type="term" value="C:ESCRT III complex"/>
    <property type="evidence" value="ECO:0007669"/>
    <property type="project" value="TreeGrafter"/>
</dbReference>
<sequence length="204" mass="23168">MGNNNSRITAQDRAILDLKLQRDKLQQYQRRILPLVARETDMARQMLAAGDKPRALLALRRKKYQEQLLSRTDQQLQQLEQLVRNVEFAQIQKDVVFGLQQGTKVLKEIHAEMGGIERVELLMGESAEAIAYQNEISEMLGQRITNQDEEEVEDELAALAAEVNGTTKLPDVPQDKLPDAPQTEPETEPARVQERQETREAIAA</sequence>
<dbReference type="InParanoid" id="W3WYA3"/>
<dbReference type="eggNOG" id="KOG2910">
    <property type="taxonomic scope" value="Eukaryota"/>
</dbReference>
<dbReference type="EMBL" id="KI912114">
    <property type="protein sequence ID" value="ETS78744.1"/>
    <property type="molecule type" value="Genomic_DNA"/>
</dbReference>
<evidence type="ECO:0000313" key="9">
    <source>
        <dbReference type="EMBL" id="ETS78744.1"/>
    </source>
</evidence>
<keyword evidence="3" id="KW-0813">Transport</keyword>
<protein>
    <recommendedName>
        <fullName evidence="11">Charged multivesicular body protein 6</fullName>
    </recommendedName>
</protein>
<dbReference type="GO" id="GO:0015031">
    <property type="term" value="P:protein transport"/>
    <property type="evidence" value="ECO:0007669"/>
    <property type="project" value="UniProtKB-KW"/>
</dbReference>
<proteinExistence type="inferred from homology"/>
<dbReference type="Pfam" id="PF03357">
    <property type="entry name" value="Snf7"/>
    <property type="match status" value="1"/>
</dbReference>
<feature type="compositionally biased region" description="Basic and acidic residues" evidence="8">
    <location>
        <begin position="188"/>
        <end position="204"/>
    </location>
</feature>
<evidence type="ECO:0008006" key="11">
    <source>
        <dbReference type="Google" id="ProtNLM"/>
    </source>
</evidence>
<dbReference type="RefSeq" id="XP_007835369.1">
    <property type="nucleotide sequence ID" value="XM_007837178.1"/>
</dbReference>
<organism evidence="9 10">
    <name type="scientific">Pestalotiopsis fici (strain W106-1 / CGMCC3.15140)</name>
    <dbReference type="NCBI Taxonomy" id="1229662"/>
    <lineage>
        <taxon>Eukaryota</taxon>
        <taxon>Fungi</taxon>
        <taxon>Dikarya</taxon>
        <taxon>Ascomycota</taxon>
        <taxon>Pezizomycotina</taxon>
        <taxon>Sordariomycetes</taxon>
        <taxon>Xylariomycetidae</taxon>
        <taxon>Amphisphaeriales</taxon>
        <taxon>Sporocadaceae</taxon>
        <taxon>Pestalotiopsis</taxon>
    </lineage>
</organism>
<dbReference type="FunCoup" id="W3WYA3">
    <property type="interactions" value="520"/>
</dbReference>
<accession>W3WYA3</accession>
<keyword evidence="5" id="KW-0653">Protein transport</keyword>
<dbReference type="GO" id="GO:0006900">
    <property type="term" value="P:vesicle budding from membrane"/>
    <property type="evidence" value="ECO:0007669"/>
    <property type="project" value="TreeGrafter"/>
</dbReference>
<dbReference type="GO" id="GO:0032511">
    <property type="term" value="P:late endosome to vacuole transport via multivesicular body sorting pathway"/>
    <property type="evidence" value="ECO:0007669"/>
    <property type="project" value="TreeGrafter"/>
</dbReference>
<gene>
    <name evidence="9" type="ORF">PFICI_08597</name>
</gene>
<dbReference type="KEGG" id="pfy:PFICI_08597"/>
<comment type="subcellular location">
    <subcellularLocation>
        <location evidence="1">Endosome membrane</location>
    </subcellularLocation>
</comment>
<dbReference type="Proteomes" id="UP000030651">
    <property type="component" value="Unassembled WGS sequence"/>
</dbReference>
<evidence type="ECO:0000256" key="5">
    <source>
        <dbReference type="ARBA" id="ARBA00022927"/>
    </source>
</evidence>
<dbReference type="AlphaFoldDB" id="W3WYA3"/>
<dbReference type="OrthoDB" id="441172at2759"/>
<evidence type="ECO:0000256" key="6">
    <source>
        <dbReference type="ARBA" id="ARBA00023136"/>
    </source>
</evidence>
<dbReference type="STRING" id="1229662.W3WYA3"/>
<dbReference type="OMA" id="RAKQPAM"/>
<dbReference type="InterPro" id="IPR005024">
    <property type="entry name" value="Snf7_fam"/>
</dbReference>
<comment type="similarity">
    <text evidence="2">Belongs to the SNF7 family.</text>
</comment>
<dbReference type="GeneID" id="19273610"/>
<keyword evidence="6" id="KW-0472">Membrane</keyword>
<evidence type="ECO:0000256" key="2">
    <source>
        <dbReference type="ARBA" id="ARBA00006190"/>
    </source>
</evidence>